<name>A0A0N5B7H1_STREA</name>
<dbReference type="InterPro" id="IPR036388">
    <property type="entry name" value="WH-like_DNA-bd_sf"/>
</dbReference>
<evidence type="ECO:0000259" key="1">
    <source>
        <dbReference type="Pfam" id="PF17906"/>
    </source>
</evidence>
<dbReference type="Pfam" id="PF13412">
    <property type="entry name" value="HTH_24"/>
    <property type="match status" value="1"/>
</dbReference>
<dbReference type="PANTHER" id="PTHR46060:SF2">
    <property type="entry name" value="HISTONE-LYSINE N-METHYLTRANSFERASE SETMAR"/>
    <property type="match status" value="1"/>
</dbReference>
<protein>
    <submittedName>
        <fullName evidence="3">HTH_48 domain-containing protein</fullName>
    </submittedName>
</protein>
<dbReference type="GO" id="GO:0003690">
    <property type="term" value="F:double-stranded DNA binding"/>
    <property type="evidence" value="ECO:0007669"/>
    <property type="project" value="TreeGrafter"/>
</dbReference>
<dbReference type="GO" id="GO:0044547">
    <property type="term" value="F:DNA topoisomerase binding"/>
    <property type="evidence" value="ECO:0007669"/>
    <property type="project" value="TreeGrafter"/>
</dbReference>
<dbReference type="InterPro" id="IPR041426">
    <property type="entry name" value="Mos1_HTH"/>
</dbReference>
<keyword evidence="2" id="KW-1185">Reference proteome</keyword>
<dbReference type="InterPro" id="IPR036397">
    <property type="entry name" value="RNaseH_sf"/>
</dbReference>
<dbReference type="GO" id="GO:0003697">
    <property type="term" value="F:single-stranded DNA binding"/>
    <property type="evidence" value="ECO:0007669"/>
    <property type="project" value="TreeGrafter"/>
</dbReference>
<dbReference type="Pfam" id="PF17906">
    <property type="entry name" value="HTH_48"/>
    <property type="match status" value="1"/>
</dbReference>
<dbReference type="Proteomes" id="UP000046392">
    <property type="component" value="Unplaced"/>
</dbReference>
<evidence type="ECO:0000313" key="2">
    <source>
        <dbReference type="Proteomes" id="UP000046392"/>
    </source>
</evidence>
<dbReference type="AlphaFoldDB" id="A0A0N5B7H1"/>
<dbReference type="InterPro" id="IPR052709">
    <property type="entry name" value="Transposase-MT_Hybrid"/>
</dbReference>
<dbReference type="GO" id="GO:0042800">
    <property type="term" value="F:histone H3K4 methyltransferase activity"/>
    <property type="evidence" value="ECO:0007669"/>
    <property type="project" value="TreeGrafter"/>
</dbReference>
<evidence type="ECO:0000313" key="3">
    <source>
        <dbReference type="WBParaSite" id="SPAL_0000199700.1"/>
    </source>
</evidence>
<reference evidence="3" key="1">
    <citation type="submission" date="2017-02" db="UniProtKB">
        <authorList>
            <consortium name="WormBaseParasite"/>
        </authorList>
    </citation>
    <scope>IDENTIFICATION</scope>
</reference>
<dbReference type="GO" id="GO:0015074">
    <property type="term" value="P:DNA integration"/>
    <property type="evidence" value="ECO:0007669"/>
    <property type="project" value="TreeGrafter"/>
</dbReference>
<accession>A0A0N5B7H1</accession>
<dbReference type="GO" id="GO:0006303">
    <property type="term" value="P:double-strand break repair via nonhomologous end joining"/>
    <property type="evidence" value="ECO:0007669"/>
    <property type="project" value="TreeGrafter"/>
</dbReference>
<organism evidence="2 3">
    <name type="scientific">Strongyloides papillosus</name>
    <name type="common">Intestinal threadworm</name>
    <dbReference type="NCBI Taxonomy" id="174720"/>
    <lineage>
        <taxon>Eukaryota</taxon>
        <taxon>Metazoa</taxon>
        <taxon>Ecdysozoa</taxon>
        <taxon>Nematoda</taxon>
        <taxon>Chromadorea</taxon>
        <taxon>Rhabditida</taxon>
        <taxon>Tylenchina</taxon>
        <taxon>Panagrolaimomorpha</taxon>
        <taxon>Strongyloidoidea</taxon>
        <taxon>Strongyloididae</taxon>
        <taxon>Strongyloides</taxon>
    </lineage>
</organism>
<dbReference type="GO" id="GO:0046975">
    <property type="term" value="F:histone H3K36 methyltransferase activity"/>
    <property type="evidence" value="ECO:0007669"/>
    <property type="project" value="TreeGrafter"/>
</dbReference>
<dbReference type="GO" id="GO:0000793">
    <property type="term" value="C:condensed chromosome"/>
    <property type="evidence" value="ECO:0007669"/>
    <property type="project" value="TreeGrafter"/>
</dbReference>
<sequence length="336" mass="39668">MLLKRDIRAIMLYEFKRGTNAAKTTQKINETFGENLVNTSTVQRWFKKFKEGNENLENEERGRPEPVIDNEELRKAIEANPRKTVRALAEDLNVSKSTISLHLKEIEKAKNLDKHVPHELNDYQKMRRYEVCSSLVLRNNNDPFLERIIIFDEKLITYNNRKRTGQWLDSNEAGKRKLFPEKIMVTVWWSIEGVIHYELMEPGETITSESYCQQLEEMHQNLSKKRPLLINSKGPILLYDNRKPYISLMTLQKLNQLGYETLPHPAYSPDLFPTDFYFFKHLDNFLTENTLRKDGEIKIAIKDFIESRNPDFFANGINKLESRWQQFVHSNGSYFE</sequence>
<feature type="domain" description="Mos1 transposase HTH" evidence="1">
    <location>
        <begin position="4"/>
        <end position="53"/>
    </location>
</feature>
<dbReference type="GO" id="GO:0000014">
    <property type="term" value="F:single-stranded DNA endodeoxyribonuclease activity"/>
    <property type="evidence" value="ECO:0007669"/>
    <property type="project" value="TreeGrafter"/>
</dbReference>
<dbReference type="GO" id="GO:0000729">
    <property type="term" value="P:DNA double-strand break processing"/>
    <property type="evidence" value="ECO:0007669"/>
    <property type="project" value="TreeGrafter"/>
</dbReference>
<proteinExistence type="predicted"/>
<dbReference type="PANTHER" id="PTHR46060">
    <property type="entry name" value="MARINER MOS1 TRANSPOSASE-LIKE PROTEIN"/>
    <property type="match status" value="1"/>
</dbReference>
<dbReference type="WBParaSite" id="SPAL_0000199700.1">
    <property type="protein sequence ID" value="SPAL_0000199700.1"/>
    <property type="gene ID" value="SPAL_0000199700"/>
</dbReference>
<dbReference type="Pfam" id="PF01359">
    <property type="entry name" value="Transposase_1"/>
    <property type="match status" value="1"/>
</dbReference>
<dbReference type="GO" id="GO:0005634">
    <property type="term" value="C:nucleus"/>
    <property type="evidence" value="ECO:0007669"/>
    <property type="project" value="TreeGrafter"/>
</dbReference>
<dbReference type="GO" id="GO:0044774">
    <property type="term" value="P:mitotic DNA integrity checkpoint signaling"/>
    <property type="evidence" value="ECO:0007669"/>
    <property type="project" value="TreeGrafter"/>
</dbReference>
<dbReference type="GO" id="GO:0035861">
    <property type="term" value="C:site of double-strand break"/>
    <property type="evidence" value="ECO:0007669"/>
    <property type="project" value="TreeGrafter"/>
</dbReference>
<dbReference type="Gene3D" id="1.10.10.1450">
    <property type="match status" value="1"/>
</dbReference>
<dbReference type="InterPro" id="IPR001888">
    <property type="entry name" value="Transposase_1"/>
</dbReference>
<dbReference type="GO" id="GO:0031297">
    <property type="term" value="P:replication fork processing"/>
    <property type="evidence" value="ECO:0007669"/>
    <property type="project" value="TreeGrafter"/>
</dbReference>
<dbReference type="Gene3D" id="1.10.10.10">
    <property type="entry name" value="Winged helix-like DNA-binding domain superfamily/Winged helix DNA-binding domain"/>
    <property type="match status" value="1"/>
</dbReference>
<dbReference type="STRING" id="174720.A0A0N5B7H1"/>
<dbReference type="Gene3D" id="3.30.420.10">
    <property type="entry name" value="Ribonuclease H-like superfamily/Ribonuclease H"/>
    <property type="match status" value="1"/>
</dbReference>